<feature type="compositionally biased region" description="Polar residues" evidence="1">
    <location>
        <begin position="1"/>
        <end position="13"/>
    </location>
</feature>
<dbReference type="EMBL" id="JAADJG010000062">
    <property type="protein sequence ID" value="KAF4456313.1"/>
    <property type="molecule type" value="Genomic_DNA"/>
</dbReference>
<reference evidence="2" key="1">
    <citation type="submission" date="2020-01" db="EMBL/GenBank/DDBJ databases">
        <title>Identification and distribution of gene clusters putatively required for synthesis of sphingolipid metabolism inhibitors in phylogenetically diverse species of the filamentous fungus Fusarium.</title>
        <authorList>
            <person name="Kim H.-S."/>
            <person name="Busman M."/>
            <person name="Brown D.W."/>
            <person name="Divon H."/>
            <person name="Uhlig S."/>
            <person name="Proctor R.H."/>
        </authorList>
    </citation>
    <scope>NUCLEOTIDE SEQUENCE</scope>
    <source>
        <strain evidence="2">NRRL 53441</strain>
    </source>
</reference>
<evidence type="ECO:0000313" key="2">
    <source>
        <dbReference type="EMBL" id="KAF4456313.1"/>
    </source>
</evidence>
<dbReference type="Proteomes" id="UP000605986">
    <property type="component" value="Unassembled WGS sequence"/>
</dbReference>
<evidence type="ECO:0000313" key="3">
    <source>
        <dbReference type="Proteomes" id="UP000605986"/>
    </source>
</evidence>
<accession>A0A8H4KVZ0</accession>
<sequence>MMSSGEDTLSSMSPDGEPFEAPQGYYVTNECPNEAEKYTYTCPYVDCDAQPTLDRHAHKSKHRIEWVCDDDECDMYEAGFENCASFLKHARESHEYREYDDDYDIVDTDDSAFTTSMGSRQPSSEDDVFGPASSNPWVYTDLHQLAAKLNRVLTGSLPPGPGLQAEQEAIRSLRCTSPRCPMHGEFFKTANSFYQHLKDEKHRNGWCVEFDDENLDYNSDQDILPGIQVYAGGRKGICINDKCPKYRMRFESYSTMKQHSRSFGHALTEEDLESTEAEGSDEDDEQNWQKSDMHGMEVVKDEGLWRCTKQGCKGYGKVITRLLNAKSHFSSDAHLTAAEELSSSDESLEQIEGMEYSKDEGVWICVKRCCKKYKRVILHLGNARKHALADCHALAEEFDPSSEPLEGMDYIKDKDVWICVKPGCKNINTVIQHLGNARKHVNADFHALAEEPSSPELGEDIEGMVYVKEERGWTCTKYGCKSAGKVFANIASARGHGRGGPHTKAGQISAFSATPTQSSMGSFMTPPQTLQNPFYTPMELDDSRIHVTPGSSSDDRRINLVRRPASAPRKSTFSRTPKTIRVRRSSATRSDVEKRQEALEKQNRELEDRVSALEWQMSQVLSLQSSPRVQHDSPIPQNSPVQEDLQSQYDPWAQESTQASQSSLPPILQTPKTSCTLGLQSSQTQYDPWTQVSLPPILQAPETPTPSAARVADLPKFVRASFRPSVFDNQNEEEL</sequence>
<feature type="region of interest" description="Disordered" evidence="1">
    <location>
        <begin position="624"/>
        <end position="674"/>
    </location>
</feature>
<protein>
    <submittedName>
        <fullName evidence="2">Uncharacterized protein</fullName>
    </submittedName>
</protein>
<feature type="region of interest" description="Disordered" evidence="1">
    <location>
        <begin position="543"/>
        <end position="600"/>
    </location>
</feature>
<proteinExistence type="predicted"/>
<feature type="region of interest" description="Disordered" evidence="1">
    <location>
        <begin position="1"/>
        <end position="25"/>
    </location>
</feature>
<feature type="compositionally biased region" description="Acidic residues" evidence="1">
    <location>
        <begin position="269"/>
        <end position="286"/>
    </location>
</feature>
<keyword evidence="3" id="KW-1185">Reference proteome</keyword>
<organism evidence="2 3">
    <name type="scientific">Fusarium austroafricanum</name>
    <dbReference type="NCBI Taxonomy" id="2364996"/>
    <lineage>
        <taxon>Eukaryota</taxon>
        <taxon>Fungi</taxon>
        <taxon>Dikarya</taxon>
        <taxon>Ascomycota</taxon>
        <taxon>Pezizomycotina</taxon>
        <taxon>Sordariomycetes</taxon>
        <taxon>Hypocreomycetidae</taxon>
        <taxon>Hypocreales</taxon>
        <taxon>Nectriaceae</taxon>
        <taxon>Fusarium</taxon>
        <taxon>Fusarium concolor species complex</taxon>
    </lineage>
</organism>
<dbReference type="AlphaFoldDB" id="A0A8H4KVZ0"/>
<feature type="region of interest" description="Disordered" evidence="1">
    <location>
        <begin position="269"/>
        <end position="288"/>
    </location>
</feature>
<name>A0A8H4KVZ0_9HYPO</name>
<evidence type="ECO:0000256" key="1">
    <source>
        <dbReference type="SAM" id="MobiDB-lite"/>
    </source>
</evidence>
<comment type="caution">
    <text evidence="2">The sequence shown here is derived from an EMBL/GenBank/DDBJ whole genome shotgun (WGS) entry which is preliminary data.</text>
</comment>
<feature type="compositionally biased region" description="Basic and acidic residues" evidence="1">
    <location>
        <begin position="590"/>
        <end position="600"/>
    </location>
</feature>
<feature type="compositionally biased region" description="Polar residues" evidence="1">
    <location>
        <begin position="635"/>
        <end position="674"/>
    </location>
</feature>
<gene>
    <name evidence="2" type="ORF">F53441_1533</name>
</gene>
<dbReference type="OrthoDB" id="4868114at2759"/>